<reference evidence="1" key="1">
    <citation type="submission" date="2018-02" db="EMBL/GenBank/DDBJ databases">
        <title>Rhizophora mucronata_Transcriptome.</title>
        <authorList>
            <person name="Meera S.P."/>
            <person name="Sreeshan A."/>
            <person name="Augustine A."/>
        </authorList>
    </citation>
    <scope>NUCLEOTIDE SEQUENCE</scope>
    <source>
        <tissue evidence="1">Leaf</tissue>
    </source>
</reference>
<organism evidence="1">
    <name type="scientific">Rhizophora mucronata</name>
    <name type="common">Asiatic mangrove</name>
    <dbReference type="NCBI Taxonomy" id="61149"/>
    <lineage>
        <taxon>Eukaryota</taxon>
        <taxon>Viridiplantae</taxon>
        <taxon>Streptophyta</taxon>
        <taxon>Embryophyta</taxon>
        <taxon>Tracheophyta</taxon>
        <taxon>Spermatophyta</taxon>
        <taxon>Magnoliopsida</taxon>
        <taxon>eudicotyledons</taxon>
        <taxon>Gunneridae</taxon>
        <taxon>Pentapetalae</taxon>
        <taxon>rosids</taxon>
        <taxon>fabids</taxon>
        <taxon>Malpighiales</taxon>
        <taxon>Rhizophoraceae</taxon>
        <taxon>Rhizophora</taxon>
    </lineage>
</organism>
<evidence type="ECO:0000313" key="1">
    <source>
        <dbReference type="EMBL" id="MBX56855.1"/>
    </source>
</evidence>
<dbReference type="EMBL" id="GGEC01076371">
    <property type="protein sequence ID" value="MBX56855.1"/>
    <property type="molecule type" value="Transcribed_RNA"/>
</dbReference>
<name>A0A2P2PQ67_RHIMU</name>
<sequence>MKLSKIIRTQSRQIIMRMDNKSVRNPKVLIYSMLRNGLYIKLLTRNTKAIESAVQFQCKTNKT</sequence>
<protein>
    <submittedName>
        <fullName evidence="1">Uncharacterized protein</fullName>
    </submittedName>
</protein>
<proteinExistence type="predicted"/>
<dbReference type="AlphaFoldDB" id="A0A2P2PQ67"/>
<accession>A0A2P2PQ67</accession>